<proteinExistence type="predicted"/>
<dbReference type="PROSITE" id="PS51898">
    <property type="entry name" value="TYR_RECOMBINASE"/>
    <property type="match status" value="1"/>
</dbReference>
<organism evidence="4 5">
    <name type="scientific">Deinococcus terrestris</name>
    <dbReference type="NCBI Taxonomy" id="2651870"/>
    <lineage>
        <taxon>Bacteria</taxon>
        <taxon>Thermotogati</taxon>
        <taxon>Deinococcota</taxon>
        <taxon>Deinococci</taxon>
        <taxon>Deinococcales</taxon>
        <taxon>Deinococcaceae</taxon>
        <taxon>Deinococcus</taxon>
    </lineage>
</organism>
<accession>A0A7X1NV42</accession>
<keyword evidence="5" id="KW-1185">Reference proteome</keyword>
<comment type="caution">
    <text evidence="4">The sequence shown here is derived from an EMBL/GenBank/DDBJ whole genome shotgun (WGS) entry which is preliminary data.</text>
</comment>
<evidence type="ECO:0000256" key="1">
    <source>
        <dbReference type="ARBA" id="ARBA00023172"/>
    </source>
</evidence>
<keyword evidence="1" id="KW-0233">DNA recombination</keyword>
<feature type="domain" description="Tyr recombinase" evidence="3">
    <location>
        <begin position="7"/>
        <end position="206"/>
    </location>
</feature>
<dbReference type="GO" id="GO:0006310">
    <property type="term" value="P:DNA recombination"/>
    <property type="evidence" value="ECO:0007669"/>
    <property type="project" value="UniProtKB-KW"/>
</dbReference>
<evidence type="ECO:0000313" key="4">
    <source>
        <dbReference type="EMBL" id="MPY66375.1"/>
    </source>
</evidence>
<feature type="region of interest" description="Disordered" evidence="2">
    <location>
        <begin position="208"/>
        <end position="232"/>
    </location>
</feature>
<dbReference type="EMBL" id="WBSL01000002">
    <property type="protein sequence ID" value="MPY66375.1"/>
    <property type="molecule type" value="Genomic_DNA"/>
</dbReference>
<protein>
    <submittedName>
        <fullName evidence="4">Site-specific integrase</fullName>
    </submittedName>
</protein>
<dbReference type="InterPro" id="IPR002104">
    <property type="entry name" value="Integrase_catalytic"/>
</dbReference>
<dbReference type="RefSeq" id="WP_152870404.1">
    <property type="nucleotide sequence ID" value="NZ_WBSL01000002.1"/>
</dbReference>
<dbReference type="Proteomes" id="UP000484842">
    <property type="component" value="Unassembled WGS sequence"/>
</dbReference>
<gene>
    <name evidence="4" type="ORF">F8S09_06630</name>
</gene>
<dbReference type="Gene3D" id="1.10.443.10">
    <property type="entry name" value="Intergrase catalytic core"/>
    <property type="match status" value="1"/>
</dbReference>
<evidence type="ECO:0000256" key="2">
    <source>
        <dbReference type="SAM" id="MobiDB-lite"/>
    </source>
</evidence>
<dbReference type="InterPro" id="IPR011010">
    <property type="entry name" value="DNA_brk_join_enz"/>
</dbReference>
<dbReference type="PANTHER" id="PTHR30349">
    <property type="entry name" value="PHAGE INTEGRASE-RELATED"/>
    <property type="match status" value="1"/>
</dbReference>
<evidence type="ECO:0000259" key="3">
    <source>
        <dbReference type="PROSITE" id="PS51898"/>
    </source>
</evidence>
<dbReference type="Pfam" id="PF00589">
    <property type="entry name" value="Phage_integrase"/>
    <property type="match status" value="1"/>
</dbReference>
<dbReference type="AlphaFoldDB" id="A0A7X1NV42"/>
<dbReference type="InterPro" id="IPR050090">
    <property type="entry name" value="Tyrosine_recombinase_XerCD"/>
</dbReference>
<dbReference type="InterPro" id="IPR013762">
    <property type="entry name" value="Integrase-like_cat_sf"/>
</dbReference>
<name>A0A7X1NV42_9DEIO</name>
<dbReference type="CDD" id="cd01189">
    <property type="entry name" value="INT_ICEBs1_C_like"/>
    <property type="match status" value="1"/>
</dbReference>
<dbReference type="GO" id="GO:0003677">
    <property type="term" value="F:DNA binding"/>
    <property type="evidence" value="ECO:0007669"/>
    <property type="project" value="InterPro"/>
</dbReference>
<evidence type="ECO:0000313" key="5">
    <source>
        <dbReference type="Proteomes" id="UP000484842"/>
    </source>
</evidence>
<reference evidence="4 5" key="1">
    <citation type="submission" date="2019-10" db="EMBL/GenBank/DDBJ databases">
        <title>Deinococcus sp. isolated from soil.</title>
        <authorList>
            <person name="Li Y."/>
            <person name="Wang J."/>
        </authorList>
    </citation>
    <scope>NUCLEOTIDE SEQUENCE [LARGE SCALE GENOMIC DNA]</scope>
    <source>
        <strain evidence="4 5">SDU3-2</strain>
    </source>
</reference>
<sequence>MPGVETARFGVWQPDQVQTFLKVTRDTREHALYCVLLATGMRSGEVRGLRWQDVDLEQGLVRVEQQYVETAKSANNHFGPPKRDSRRTIRIGPDLVSILRAHRQRQQEERDTAEDFWQAHDLVFSTTLGTPISASNLARVFKTHVEVAKLPLIRVHDLRDTAASNMLASGTELPLVAEILGHKDASVTLRKYTHVLEGQREARRVGLGIYSGGTGNKDEAPSRGVEAESTGD</sequence>
<dbReference type="SUPFAM" id="SSF56349">
    <property type="entry name" value="DNA breaking-rejoining enzymes"/>
    <property type="match status" value="1"/>
</dbReference>
<dbReference type="GO" id="GO:0015074">
    <property type="term" value="P:DNA integration"/>
    <property type="evidence" value="ECO:0007669"/>
    <property type="project" value="InterPro"/>
</dbReference>
<dbReference type="PANTHER" id="PTHR30349:SF64">
    <property type="entry name" value="PROPHAGE INTEGRASE INTD-RELATED"/>
    <property type="match status" value="1"/>
</dbReference>